<evidence type="ECO:0000256" key="1">
    <source>
        <dbReference type="ARBA" id="ARBA00008857"/>
    </source>
</evidence>
<dbReference type="InterPro" id="IPR010998">
    <property type="entry name" value="Integrase_recombinase_N"/>
</dbReference>
<dbReference type="Proteomes" id="UP000218731">
    <property type="component" value="Chromosome 1"/>
</dbReference>
<evidence type="ECO:0000313" key="7">
    <source>
        <dbReference type="EMBL" id="BAW24015.1"/>
    </source>
</evidence>
<dbReference type="InterPro" id="IPR038488">
    <property type="entry name" value="Integrase_DNA-bd_sf"/>
</dbReference>
<dbReference type="Pfam" id="PF22022">
    <property type="entry name" value="Phage_int_M"/>
    <property type="match status" value="1"/>
</dbReference>
<dbReference type="Gene3D" id="1.10.443.10">
    <property type="entry name" value="Intergrase catalytic core"/>
    <property type="match status" value="1"/>
</dbReference>
<evidence type="ECO:0000256" key="2">
    <source>
        <dbReference type="ARBA" id="ARBA00022908"/>
    </source>
</evidence>
<evidence type="ECO:0000256" key="4">
    <source>
        <dbReference type="ARBA" id="ARBA00023172"/>
    </source>
</evidence>
<dbReference type="SUPFAM" id="SSF56349">
    <property type="entry name" value="DNA breaking-rejoining enzymes"/>
    <property type="match status" value="1"/>
</dbReference>
<reference evidence="7 8" key="1">
    <citation type="submission" date="2015-11" db="EMBL/GenBank/DDBJ databases">
        <title>Complete genome sequencing of a biphenyl-degrading bacterium, Pseudomonas putida KF715 (=NBRC110667).</title>
        <authorList>
            <person name="Suenaga H."/>
            <person name="Fujihara N."/>
            <person name="Watanabe T."/>
            <person name="Hirose J."/>
            <person name="Kimura N."/>
            <person name="Yamazoe A."/>
            <person name="Hosoyama A."/>
            <person name="Shimodaira J."/>
            <person name="Furukawa K."/>
        </authorList>
    </citation>
    <scope>NUCLEOTIDE SEQUENCE [LARGE SCALE GENOMIC DNA]</scope>
    <source>
        <strain evidence="7 8">KF715</strain>
    </source>
</reference>
<sequence length="485" mass="55135">MAKITVKQLEALTPADDGKTLREEGGLTAKVRAGVRGVTALFRYEFKMGGAKRDQRLGSWPKKSLAQIRAERDDVRASVTKGIEPAIARKAAKIEAQAAVAATIAEAERQAAENKTVTELFEEWMRDGVSRQDGNAELRRSFSKDVLPAIGDKPLRTITEKDLLGVLRSVKSRGLNRTVVILSKDIGQMLRWAERRKPWRTLMVDGNPADLVDVNKLLDHDYQEQRDRLLSIGEIQELQQIFTQLAREYDNLPTGQKYSGIRPVNSRVQCAVWICLSTLCRIGELLKAEWRYVDLEKGTWFIPAEATKGHKGRRQDHHIFLSTFALRQFKRLRQETGHTSFCFPSKDENSHVDTKTVSKLIGDRQCRFKNRSKPLSGRHHDDSLVLSQGNKGEWTPHDLRRTGATMMQELGVTLEIIDRCQNHLLGGSRVRRHYLHYDYAKEKIEAWSMLGERLEFILRATATENYQEVNGGGNTTRIGPANRRK</sequence>
<keyword evidence="4" id="KW-0233">DNA recombination</keyword>
<dbReference type="InterPro" id="IPR013762">
    <property type="entry name" value="Integrase-like_cat_sf"/>
</dbReference>
<comment type="similarity">
    <text evidence="1">Belongs to the 'phage' integrase family.</text>
</comment>
<dbReference type="InterPro" id="IPR053876">
    <property type="entry name" value="Phage_int_M"/>
</dbReference>
<dbReference type="GO" id="GO:0003677">
    <property type="term" value="F:DNA binding"/>
    <property type="evidence" value="ECO:0007669"/>
    <property type="project" value="UniProtKB-KW"/>
</dbReference>
<dbReference type="PANTHER" id="PTHR30629:SF2">
    <property type="entry name" value="PROPHAGE INTEGRASE INTS-RELATED"/>
    <property type="match status" value="1"/>
</dbReference>
<feature type="region of interest" description="Disordered" evidence="5">
    <location>
        <begin position="372"/>
        <end position="397"/>
    </location>
</feature>
<dbReference type="PROSITE" id="PS51898">
    <property type="entry name" value="TYR_RECOMBINASE"/>
    <property type="match status" value="1"/>
</dbReference>
<feature type="domain" description="Tyr recombinase" evidence="6">
    <location>
        <begin position="228"/>
        <end position="448"/>
    </location>
</feature>
<dbReference type="CDD" id="cd00801">
    <property type="entry name" value="INT_P4_C"/>
    <property type="match status" value="1"/>
</dbReference>
<accession>A0A1L7NEX9</accession>
<name>A0A1L7NEX9_PSEPU</name>
<protein>
    <submittedName>
        <fullName evidence="7">Phage integrase</fullName>
    </submittedName>
</protein>
<evidence type="ECO:0000313" key="8">
    <source>
        <dbReference type="Proteomes" id="UP000218731"/>
    </source>
</evidence>
<evidence type="ECO:0000256" key="5">
    <source>
        <dbReference type="SAM" id="MobiDB-lite"/>
    </source>
</evidence>
<dbReference type="RefSeq" id="WP_096426322.1">
    <property type="nucleotide sequence ID" value="NZ_AP015029.1"/>
</dbReference>
<dbReference type="Gene3D" id="3.30.160.390">
    <property type="entry name" value="Integrase, DNA-binding domain"/>
    <property type="match status" value="1"/>
</dbReference>
<evidence type="ECO:0000259" key="6">
    <source>
        <dbReference type="PROSITE" id="PS51898"/>
    </source>
</evidence>
<proteinExistence type="inferred from homology"/>
<dbReference type="InterPro" id="IPR002104">
    <property type="entry name" value="Integrase_catalytic"/>
</dbReference>
<dbReference type="GO" id="GO:0015074">
    <property type="term" value="P:DNA integration"/>
    <property type="evidence" value="ECO:0007669"/>
    <property type="project" value="UniProtKB-KW"/>
</dbReference>
<gene>
    <name evidence="7" type="ORF">KF715C_ch34420</name>
</gene>
<keyword evidence="3" id="KW-0238">DNA-binding</keyword>
<evidence type="ECO:0000256" key="3">
    <source>
        <dbReference type="ARBA" id="ARBA00023125"/>
    </source>
</evidence>
<dbReference type="Pfam" id="PF13356">
    <property type="entry name" value="Arm-DNA-bind_3"/>
    <property type="match status" value="1"/>
</dbReference>
<dbReference type="InterPro" id="IPR050808">
    <property type="entry name" value="Phage_Integrase"/>
</dbReference>
<dbReference type="PANTHER" id="PTHR30629">
    <property type="entry name" value="PROPHAGE INTEGRASE"/>
    <property type="match status" value="1"/>
</dbReference>
<dbReference type="Pfam" id="PF00589">
    <property type="entry name" value="Phage_integrase"/>
    <property type="match status" value="1"/>
</dbReference>
<dbReference type="InterPro" id="IPR025166">
    <property type="entry name" value="Integrase_DNA_bind_dom"/>
</dbReference>
<keyword evidence="2" id="KW-0229">DNA integration</keyword>
<dbReference type="EMBL" id="AP015029">
    <property type="protein sequence ID" value="BAW24015.1"/>
    <property type="molecule type" value="Genomic_DNA"/>
</dbReference>
<dbReference type="AlphaFoldDB" id="A0A1L7NEX9"/>
<dbReference type="GO" id="GO:0006310">
    <property type="term" value="P:DNA recombination"/>
    <property type="evidence" value="ECO:0007669"/>
    <property type="project" value="UniProtKB-KW"/>
</dbReference>
<organism evidence="7 8">
    <name type="scientific">Pseudomonas putida</name>
    <name type="common">Arthrobacter siderocapsulatus</name>
    <dbReference type="NCBI Taxonomy" id="303"/>
    <lineage>
        <taxon>Bacteria</taxon>
        <taxon>Pseudomonadati</taxon>
        <taxon>Pseudomonadota</taxon>
        <taxon>Gammaproteobacteria</taxon>
        <taxon>Pseudomonadales</taxon>
        <taxon>Pseudomonadaceae</taxon>
        <taxon>Pseudomonas</taxon>
    </lineage>
</organism>
<dbReference type="InterPro" id="IPR011010">
    <property type="entry name" value="DNA_brk_join_enz"/>
</dbReference>
<dbReference type="Gene3D" id="1.10.150.130">
    <property type="match status" value="1"/>
</dbReference>